<keyword evidence="1" id="KW-0812">Transmembrane</keyword>
<gene>
    <name evidence="2" type="ORF">F511_16194</name>
</gene>
<sequence length="316" mass="35454">MWYRGTISLVGNISDYREGIAGVKTYLSLEALSLAGNSDVTIETLLLAGCKRRRFDLVNSRDLLNAFNISDFVFWLRISSSAYVDFRCWPLFWTFEVVLDSSREDLSSYTLLGGCSLLERDHEVAVLGRFNQISRTPCCGNRCTELRYGLSLLQREIWHGLRISSSAYVDFRCWLVSAFCCSADVNAGQSSCSVEQRRRHFGLTRGTQLWASGSLPHFEHTPVATVCCRLCGAMFGFLGSLFGCSLQLLSGVSFIASAFYLMLFFSYFSCSPYWGLTPCPSGAWFVFLAYCVVQVIQLVAELTRLEVPQVVVRVSK</sequence>
<keyword evidence="1" id="KW-1133">Transmembrane helix</keyword>
<dbReference type="EMBL" id="KQ996458">
    <property type="protein sequence ID" value="KZV44964.1"/>
    <property type="molecule type" value="Genomic_DNA"/>
</dbReference>
<feature type="transmembrane region" description="Helical" evidence="1">
    <location>
        <begin position="248"/>
        <end position="269"/>
    </location>
</feature>
<evidence type="ECO:0000313" key="2">
    <source>
        <dbReference type="EMBL" id="KZV44964.1"/>
    </source>
</evidence>
<protein>
    <submittedName>
        <fullName evidence="2">Uncharacterized protein</fullName>
    </submittedName>
</protein>
<keyword evidence="3" id="KW-1185">Reference proteome</keyword>
<dbReference type="Proteomes" id="UP000250235">
    <property type="component" value="Unassembled WGS sequence"/>
</dbReference>
<feature type="transmembrane region" description="Helical" evidence="1">
    <location>
        <begin position="281"/>
        <end position="300"/>
    </location>
</feature>
<accession>A0A2Z7CK81</accession>
<evidence type="ECO:0000256" key="1">
    <source>
        <dbReference type="SAM" id="Phobius"/>
    </source>
</evidence>
<reference evidence="2 3" key="1">
    <citation type="journal article" date="2015" name="Proc. Natl. Acad. Sci. U.S.A.">
        <title>The resurrection genome of Boea hygrometrica: A blueprint for survival of dehydration.</title>
        <authorList>
            <person name="Xiao L."/>
            <person name="Yang G."/>
            <person name="Zhang L."/>
            <person name="Yang X."/>
            <person name="Zhao S."/>
            <person name="Ji Z."/>
            <person name="Zhou Q."/>
            <person name="Hu M."/>
            <person name="Wang Y."/>
            <person name="Chen M."/>
            <person name="Xu Y."/>
            <person name="Jin H."/>
            <person name="Xiao X."/>
            <person name="Hu G."/>
            <person name="Bao F."/>
            <person name="Hu Y."/>
            <person name="Wan P."/>
            <person name="Li L."/>
            <person name="Deng X."/>
            <person name="Kuang T."/>
            <person name="Xiang C."/>
            <person name="Zhu J.K."/>
            <person name="Oliver M.J."/>
            <person name="He Y."/>
        </authorList>
    </citation>
    <scope>NUCLEOTIDE SEQUENCE [LARGE SCALE GENOMIC DNA]</scope>
    <source>
        <strain evidence="3">cv. XS01</strain>
    </source>
</reference>
<evidence type="ECO:0000313" key="3">
    <source>
        <dbReference type="Proteomes" id="UP000250235"/>
    </source>
</evidence>
<keyword evidence="1" id="KW-0472">Membrane</keyword>
<dbReference type="AlphaFoldDB" id="A0A2Z7CK81"/>
<organism evidence="2 3">
    <name type="scientific">Dorcoceras hygrometricum</name>
    <dbReference type="NCBI Taxonomy" id="472368"/>
    <lineage>
        <taxon>Eukaryota</taxon>
        <taxon>Viridiplantae</taxon>
        <taxon>Streptophyta</taxon>
        <taxon>Embryophyta</taxon>
        <taxon>Tracheophyta</taxon>
        <taxon>Spermatophyta</taxon>
        <taxon>Magnoliopsida</taxon>
        <taxon>eudicotyledons</taxon>
        <taxon>Gunneridae</taxon>
        <taxon>Pentapetalae</taxon>
        <taxon>asterids</taxon>
        <taxon>lamiids</taxon>
        <taxon>Lamiales</taxon>
        <taxon>Gesneriaceae</taxon>
        <taxon>Didymocarpoideae</taxon>
        <taxon>Trichosporeae</taxon>
        <taxon>Loxocarpinae</taxon>
        <taxon>Dorcoceras</taxon>
    </lineage>
</organism>
<proteinExistence type="predicted"/>
<name>A0A2Z7CK81_9LAMI</name>